<proteinExistence type="predicted"/>
<dbReference type="EMBL" id="JAAALK010000082">
    <property type="protein sequence ID" value="KAG8088205.1"/>
    <property type="molecule type" value="Genomic_DNA"/>
</dbReference>
<comment type="caution">
    <text evidence="1">The sequence shown here is derived from an EMBL/GenBank/DDBJ whole genome shotgun (WGS) entry which is preliminary data.</text>
</comment>
<sequence length="200" mass="21742">MARLSSATNVHSVIQLGSDTKVPGPSSMRLESLNDVVSEAIPERTEHQITIVYKRRHHNDAPKTLPENVTSTCQVLTAKASEVGIRQSIRIKNILQGFRFGSPSRQDAMQSMHVGSSHNAKRKCKGVVLPAHPSLQDFINVTTAGMFQAPLSIGQIQHSTIHICDIDAAQVSDDKILADPVGDSQMLLLLGPAPNDKEDH</sequence>
<dbReference type="Proteomes" id="UP000729402">
    <property type="component" value="Unassembled WGS sequence"/>
</dbReference>
<reference evidence="1" key="1">
    <citation type="journal article" date="2021" name="bioRxiv">
        <title>Whole Genome Assembly and Annotation of Northern Wild Rice, Zizania palustris L., Supports a Whole Genome Duplication in the Zizania Genus.</title>
        <authorList>
            <person name="Haas M."/>
            <person name="Kono T."/>
            <person name="Macchietto M."/>
            <person name="Millas R."/>
            <person name="McGilp L."/>
            <person name="Shao M."/>
            <person name="Duquette J."/>
            <person name="Hirsch C.N."/>
            <person name="Kimball J."/>
        </authorList>
    </citation>
    <scope>NUCLEOTIDE SEQUENCE</scope>
    <source>
        <tissue evidence="1">Fresh leaf tissue</tissue>
    </source>
</reference>
<accession>A0A8J5WE71</accession>
<dbReference type="AlphaFoldDB" id="A0A8J5WE71"/>
<reference evidence="1" key="2">
    <citation type="submission" date="2021-02" db="EMBL/GenBank/DDBJ databases">
        <authorList>
            <person name="Kimball J.A."/>
            <person name="Haas M.W."/>
            <person name="Macchietto M."/>
            <person name="Kono T."/>
            <person name="Duquette J."/>
            <person name="Shao M."/>
        </authorList>
    </citation>
    <scope>NUCLEOTIDE SEQUENCE</scope>
    <source>
        <tissue evidence="1">Fresh leaf tissue</tissue>
    </source>
</reference>
<organism evidence="1 2">
    <name type="scientific">Zizania palustris</name>
    <name type="common">Northern wild rice</name>
    <dbReference type="NCBI Taxonomy" id="103762"/>
    <lineage>
        <taxon>Eukaryota</taxon>
        <taxon>Viridiplantae</taxon>
        <taxon>Streptophyta</taxon>
        <taxon>Embryophyta</taxon>
        <taxon>Tracheophyta</taxon>
        <taxon>Spermatophyta</taxon>
        <taxon>Magnoliopsida</taxon>
        <taxon>Liliopsida</taxon>
        <taxon>Poales</taxon>
        <taxon>Poaceae</taxon>
        <taxon>BOP clade</taxon>
        <taxon>Oryzoideae</taxon>
        <taxon>Oryzeae</taxon>
        <taxon>Zizaniinae</taxon>
        <taxon>Zizania</taxon>
    </lineage>
</organism>
<gene>
    <name evidence="1" type="ORF">GUJ93_ZPchr0010g9944</name>
</gene>
<name>A0A8J5WE71_ZIZPA</name>
<evidence type="ECO:0000313" key="2">
    <source>
        <dbReference type="Proteomes" id="UP000729402"/>
    </source>
</evidence>
<protein>
    <submittedName>
        <fullName evidence="1">Uncharacterized protein</fullName>
    </submittedName>
</protein>
<keyword evidence="2" id="KW-1185">Reference proteome</keyword>
<evidence type="ECO:0000313" key="1">
    <source>
        <dbReference type="EMBL" id="KAG8088205.1"/>
    </source>
</evidence>